<dbReference type="AlphaFoldDB" id="A0A1F7TK41"/>
<gene>
    <name evidence="4" type="primary">tgt</name>
    <name evidence="6" type="ORF">A2856_01675</name>
</gene>
<dbReference type="PANTHER" id="PTHR46499">
    <property type="entry name" value="QUEUINE TRNA-RIBOSYLTRANSFERASE"/>
    <property type="match status" value="1"/>
</dbReference>
<feature type="active site" description="Nucleophile" evidence="4">
    <location>
        <position position="271"/>
    </location>
</feature>
<name>A0A1F7TK41_9BACT</name>
<dbReference type="GO" id="GO:0005829">
    <property type="term" value="C:cytosol"/>
    <property type="evidence" value="ECO:0007669"/>
    <property type="project" value="TreeGrafter"/>
</dbReference>
<dbReference type="GO" id="GO:0046872">
    <property type="term" value="F:metal ion binding"/>
    <property type="evidence" value="ECO:0007669"/>
    <property type="project" value="UniProtKB-KW"/>
</dbReference>
<accession>A0A1F7TK41</accession>
<keyword evidence="4" id="KW-0479">Metal-binding</keyword>
<feature type="region of interest" description="RNA binding" evidence="4">
    <location>
        <begin position="252"/>
        <end position="258"/>
    </location>
</feature>
<comment type="caution">
    <text evidence="6">The sequence shown here is derived from an EMBL/GenBank/DDBJ whole genome shotgun (WGS) entry which is preliminary data.</text>
</comment>
<dbReference type="Pfam" id="PF01702">
    <property type="entry name" value="TGT"/>
    <property type="match status" value="1"/>
</dbReference>
<dbReference type="STRING" id="1802385.A2856_01675"/>
<keyword evidence="4" id="KW-0862">Zinc</keyword>
<feature type="binding site" evidence="4">
    <location>
        <begin position="88"/>
        <end position="92"/>
    </location>
    <ligand>
        <name>substrate</name>
    </ligand>
</feature>
<dbReference type="PANTHER" id="PTHR46499:SF1">
    <property type="entry name" value="QUEUINE TRNA-RIBOSYLTRANSFERASE"/>
    <property type="match status" value="1"/>
</dbReference>
<proteinExistence type="inferred from homology"/>
<feature type="active site" description="Proton acceptor" evidence="4">
    <location>
        <position position="88"/>
    </location>
</feature>
<feature type="domain" description="tRNA-guanine(15) transglycosylase-like" evidence="5">
    <location>
        <begin position="10"/>
        <end position="377"/>
    </location>
</feature>
<comment type="function">
    <text evidence="4">Catalyzes the base-exchange of a guanine (G) residue with the queuine precursor 7-aminomethyl-7-deazaguanine (PreQ1) at position 34 (anticodon wobble position) in tRNAs with GU(N) anticodons (tRNA-Asp, -Asn, -His and -Tyr). Catalysis occurs through a double-displacement mechanism. The nucleophile active site attacks the C1' of nucleotide 34 to detach the guanine base from the RNA, forming a covalent enzyme-RNA intermediate. The proton acceptor active site deprotonates the incoming PreQ1, allowing a nucleophilic attack on the C1' of the ribose to form the product. After dissociation, two additional enzymatic reactions on the tRNA convert PreQ1 to queuine (Q), resulting in the hypermodified nucleoside queuosine (7-(((4,5-cis-dihydroxy-2-cyclopenten-1-yl)amino)methyl)-7-deazaguanosine).</text>
</comment>
<organism evidence="6 7">
    <name type="scientific">Candidatus Uhrbacteria bacterium RIFCSPHIGHO2_01_FULL_63_20</name>
    <dbReference type="NCBI Taxonomy" id="1802385"/>
    <lineage>
        <taxon>Bacteria</taxon>
        <taxon>Candidatus Uhriibacteriota</taxon>
    </lineage>
</organism>
<dbReference type="Proteomes" id="UP000177885">
    <property type="component" value="Unassembled WGS sequence"/>
</dbReference>
<evidence type="ECO:0000313" key="6">
    <source>
        <dbReference type="EMBL" id="OGL66383.1"/>
    </source>
</evidence>
<evidence type="ECO:0000256" key="4">
    <source>
        <dbReference type="HAMAP-Rule" id="MF_00168"/>
    </source>
</evidence>
<dbReference type="NCBIfam" id="TIGR00430">
    <property type="entry name" value="Q_tRNA_tgt"/>
    <property type="match status" value="1"/>
</dbReference>
<feature type="binding site" evidence="4">
    <location>
        <position position="194"/>
    </location>
    <ligand>
        <name>substrate</name>
    </ligand>
</feature>
<comment type="catalytic activity">
    <reaction evidence="4">
        <text>7-aminomethyl-7-carbaguanine + guanosine(34) in tRNA = 7-aminomethyl-7-carbaguanosine(34) in tRNA + guanine</text>
        <dbReference type="Rhea" id="RHEA:24104"/>
        <dbReference type="Rhea" id="RHEA-COMP:10341"/>
        <dbReference type="Rhea" id="RHEA-COMP:10342"/>
        <dbReference type="ChEBI" id="CHEBI:16235"/>
        <dbReference type="ChEBI" id="CHEBI:58703"/>
        <dbReference type="ChEBI" id="CHEBI:74269"/>
        <dbReference type="ChEBI" id="CHEBI:82833"/>
        <dbReference type="EC" id="2.4.2.29"/>
    </reaction>
</comment>
<comment type="pathway">
    <text evidence="4">tRNA modification; tRNA-queuosine biosynthesis.</text>
</comment>
<keyword evidence="4" id="KW-0671">Queuosine biosynthesis</keyword>
<dbReference type="InterPro" id="IPR050076">
    <property type="entry name" value="ArchSynthase1/Queuine_TRR"/>
</dbReference>
<dbReference type="NCBIfam" id="TIGR00449">
    <property type="entry name" value="tgt_general"/>
    <property type="match status" value="1"/>
</dbReference>
<dbReference type="GO" id="GO:0008479">
    <property type="term" value="F:tRNA-guanosine(34) queuine transglycosylase activity"/>
    <property type="evidence" value="ECO:0007669"/>
    <property type="project" value="UniProtKB-UniRule"/>
</dbReference>
<feature type="region of interest" description="RNA binding; important for wobble base 34 recognition" evidence="4">
    <location>
        <begin position="276"/>
        <end position="280"/>
    </location>
</feature>
<comment type="subunit">
    <text evidence="4">Homodimer. Within each dimer, one monomer is responsible for RNA recognition and catalysis, while the other monomer binds to the replacement base PreQ1.</text>
</comment>
<comment type="cofactor">
    <cofactor evidence="4">
        <name>Zn(2+)</name>
        <dbReference type="ChEBI" id="CHEBI:29105"/>
    </cofactor>
    <text evidence="4">Binds 1 zinc ion per subunit.</text>
</comment>
<feature type="binding site" evidence="4">
    <location>
        <position position="221"/>
    </location>
    <ligand>
        <name>substrate</name>
    </ligand>
</feature>
<keyword evidence="2 4" id="KW-0808">Transferase</keyword>
<dbReference type="EC" id="2.4.2.29" evidence="4"/>
<evidence type="ECO:0000256" key="2">
    <source>
        <dbReference type="ARBA" id="ARBA00022679"/>
    </source>
</evidence>
<evidence type="ECO:0000256" key="3">
    <source>
        <dbReference type="ARBA" id="ARBA00022694"/>
    </source>
</evidence>
<dbReference type="InterPro" id="IPR002616">
    <property type="entry name" value="tRNA_ribo_trans-like"/>
</dbReference>
<feature type="binding site" evidence="4">
    <location>
        <position position="332"/>
    </location>
    <ligand>
        <name>Zn(2+)</name>
        <dbReference type="ChEBI" id="CHEBI:29105"/>
    </ligand>
</feature>
<feature type="binding site" evidence="4">
    <location>
        <position position="334"/>
    </location>
    <ligand>
        <name>Zn(2+)</name>
        <dbReference type="ChEBI" id="CHEBI:29105"/>
    </ligand>
</feature>
<dbReference type="Gene3D" id="3.20.20.105">
    <property type="entry name" value="Queuine tRNA-ribosyltransferase-like"/>
    <property type="match status" value="1"/>
</dbReference>
<comment type="similarity">
    <text evidence="4">Belongs to the queuine tRNA-ribosyltransferase family.</text>
</comment>
<dbReference type="InterPro" id="IPR036511">
    <property type="entry name" value="TGT-like_sf"/>
</dbReference>
<protein>
    <recommendedName>
        <fullName evidence="4">Queuine tRNA-ribosyltransferase</fullName>
        <ecNumber evidence="4">2.4.2.29</ecNumber>
    </recommendedName>
    <alternativeName>
        <fullName evidence="4">Guanine insertion enzyme</fullName>
    </alternativeName>
    <alternativeName>
        <fullName evidence="4">tRNA-guanine transglycosylase</fullName>
    </alternativeName>
</protein>
<reference evidence="6 7" key="1">
    <citation type="journal article" date="2016" name="Nat. Commun.">
        <title>Thousands of microbial genomes shed light on interconnected biogeochemical processes in an aquifer system.</title>
        <authorList>
            <person name="Anantharaman K."/>
            <person name="Brown C.T."/>
            <person name="Hug L.A."/>
            <person name="Sharon I."/>
            <person name="Castelle C.J."/>
            <person name="Probst A.J."/>
            <person name="Thomas B.C."/>
            <person name="Singh A."/>
            <person name="Wilkins M.J."/>
            <person name="Karaoz U."/>
            <person name="Brodie E.L."/>
            <person name="Williams K.H."/>
            <person name="Hubbard S.S."/>
            <person name="Banfield J.F."/>
        </authorList>
    </citation>
    <scope>NUCLEOTIDE SEQUENCE [LARGE SCALE GENOMIC DNA]</scope>
</reference>
<sequence length="380" mass="42628">MFKVKNKVGKARRGRLTLAHGIVETPAFMPIATRGAVKSITLPEVKALGAQIILNNTYHLLLRPGLEAMKKLGGSHKLMNWDKPILTDSGGFQVFSLSKLNRIGEDGVEFQSHIDGAKITITPESSMEMQRAIGSDIVMQFDDVADGQSTRERFEDAMERSLRWARRCRVAFDTAHTNSQLPTPNSQNLFGIVQGGIHEDLRERSAKGLMDIGFDGYAIGGLSVGEPREDMYRIVEKTCAVLPEDKPRYFMGGGMPEEIVRNVFAGVDMFDCVLPTRNARHGTLFTWNKDPKEFGRELVSGSWELGSSDFYQKLNITSERFAFDQTPIDPHCDCSTCKTVSRAYLRHLFAVGEPVAQHLATIHNLRFYLRLMEELRSVLE</sequence>
<feature type="binding site" evidence="4">
    <location>
        <position position="337"/>
    </location>
    <ligand>
        <name>Zn(2+)</name>
        <dbReference type="ChEBI" id="CHEBI:29105"/>
    </ligand>
</feature>
<evidence type="ECO:0000259" key="5">
    <source>
        <dbReference type="Pfam" id="PF01702"/>
    </source>
</evidence>
<dbReference type="InterPro" id="IPR004803">
    <property type="entry name" value="TGT"/>
</dbReference>
<feature type="binding site" evidence="4">
    <location>
        <position position="142"/>
    </location>
    <ligand>
        <name>substrate</name>
    </ligand>
</feature>
<dbReference type="GO" id="GO:0008616">
    <property type="term" value="P:tRNA queuosine(34) biosynthetic process"/>
    <property type="evidence" value="ECO:0007669"/>
    <property type="project" value="UniProtKB-UniRule"/>
</dbReference>
<feature type="binding site" evidence="4">
    <location>
        <position position="363"/>
    </location>
    <ligand>
        <name>Zn(2+)</name>
        <dbReference type="ChEBI" id="CHEBI:29105"/>
    </ligand>
</feature>
<dbReference type="EMBL" id="MGDT01000007">
    <property type="protein sequence ID" value="OGL66383.1"/>
    <property type="molecule type" value="Genomic_DNA"/>
</dbReference>
<dbReference type="SUPFAM" id="SSF51713">
    <property type="entry name" value="tRNA-guanine transglycosylase"/>
    <property type="match status" value="1"/>
</dbReference>
<keyword evidence="1 4" id="KW-0328">Glycosyltransferase</keyword>
<keyword evidence="3 4" id="KW-0819">tRNA processing</keyword>
<evidence type="ECO:0000256" key="1">
    <source>
        <dbReference type="ARBA" id="ARBA00022676"/>
    </source>
</evidence>
<evidence type="ECO:0000313" key="7">
    <source>
        <dbReference type="Proteomes" id="UP000177885"/>
    </source>
</evidence>
<dbReference type="UniPathway" id="UPA00392"/>
<dbReference type="HAMAP" id="MF_00168">
    <property type="entry name" value="Q_tRNA_Tgt"/>
    <property type="match status" value="1"/>
</dbReference>